<dbReference type="Pfam" id="PF19939">
    <property type="entry name" value="DUF6401"/>
    <property type="match status" value="1"/>
</dbReference>
<dbReference type="AlphaFoldDB" id="A0A543CL04"/>
<comment type="caution">
    <text evidence="1">The sequence shown here is derived from an EMBL/GenBank/DDBJ whole genome shotgun (WGS) entry which is preliminary data.</text>
</comment>
<protein>
    <submittedName>
        <fullName evidence="1">Uncharacterized protein</fullName>
    </submittedName>
</protein>
<gene>
    <name evidence="1" type="ORF">FB559_3392</name>
</gene>
<sequence length="103" mass="11382">MSEASSEIVHQLIAEIGDAGIARMRRDPGLAAAVDQHSAAVRDVITASGEVPVSEILLDYVHGFTDAAIERGWWPADDFEHELLDWETVRVIAVYALMRRAPR</sequence>
<dbReference type="Proteomes" id="UP000316096">
    <property type="component" value="Unassembled WGS sequence"/>
</dbReference>
<accession>A0A543CL04</accession>
<dbReference type="RefSeq" id="WP_141956471.1">
    <property type="nucleotide sequence ID" value="NZ_VFOZ01000001.1"/>
</dbReference>
<keyword evidence="2" id="KW-1185">Reference proteome</keyword>
<organism evidence="1 2">
    <name type="scientific">Actinoallomurus bryophytorum</name>
    <dbReference type="NCBI Taxonomy" id="1490222"/>
    <lineage>
        <taxon>Bacteria</taxon>
        <taxon>Bacillati</taxon>
        <taxon>Actinomycetota</taxon>
        <taxon>Actinomycetes</taxon>
        <taxon>Streptosporangiales</taxon>
        <taxon>Thermomonosporaceae</taxon>
        <taxon>Actinoallomurus</taxon>
    </lineage>
</organism>
<name>A0A543CL04_9ACTN</name>
<dbReference type="EMBL" id="VFOZ01000001">
    <property type="protein sequence ID" value="TQL97786.1"/>
    <property type="molecule type" value="Genomic_DNA"/>
</dbReference>
<evidence type="ECO:0000313" key="1">
    <source>
        <dbReference type="EMBL" id="TQL97786.1"/>
    </source>
</evidence>
<evidence type="ECO:0000313" key="2">
    <source>
        <dbReference type="Proteomes" id="UP000316096"/>
    </source>
</evidence>
<dbReference type="InterPro" id="IPR045647">
    <property type="entry name" value="DUF6401"/>
</dbReference>
<reference evidence="1 2" key="1">
    <citation type="submission" date="2019-06" db="EMBL/GenBank/DDBJ databases">
        <title>Sequencing the genomes of 1000 actinobacteria strains.</title>
        <authorList>
            <person name="Klenk H.-P."/>
        </authorList>
    </citation>
    <scope>NUCLEOTIDE SEQUENCE [LARGE SCALE GENOMIC DNA]</scope>
    <source>
        <strain evidence="1 2">DSM 102200</strain>
    </source>
</reference>
<proteinExistence type="predicted"/>
<dbReference type="OrthoDB" id="3853819at2"/>